<sequence length="306" mass="34607">MLFIDPHVHMTSRTTDDYEAMRKAGIVAMIEPAFWMGQPRTEAGTFKDYYSHLIGFERFRASQFGIKHYCTIGLNSKEANNEPLAEEVMELLPLFVLKEGVVGVGEIGYDDQTPAEDKYYRLQLDLAKEVNLPVQIHTPHRDKRKGTLRSMEVALEHGLDPAMVIVDHNNEETVKDVLDRGFWAAFTIYPHTKMGNERMTEIVRQYGHERIMINSAADWGISDPLAVPKTAELMLERGISEESVRMVTYQNALAAFGQSGQMQESDWLAASPIDQSLKFSGNSILRGGQTPRVETGENENDSRIIR</sequence>
<dbReference type="PIRSF" id="PIRSF005295">
    <property type="entry name" value="UCP005295_TatD"/>
    <property type="match status" value="1"/>
</dbReference>
<evidence type="ECO:0000313" key="3">
    <source>
        <dbReference type="EMBL" id="GEO05313.1"/>
    </source>
</evidence>
<dbReference type="PANTHER" id="PTHR42658:SF1">
    <property type="entry name" value="HYDROLASE TATD"/>
    <property type="match status" value="1"/>
</dbReference>
<keyword evidence="1" id="KW-0479">Metal-binding</keyword>
<dbReference type="InterPro" id="IPR012022">
    <property type="entry name" value="UCP005295"/>
</dbReference>
<dbReference type="CDD" id="cd01310">
    <property type="entry name" value="TatD_DNAse"/>
    <property type="match status" value="1"/>
</dbReference>
<keyword evidence="4" id="KW-1185">Reference proteome</keyword>
<dbReference type="Proteomes" id="UP000321532">
    <property type="component" value="Unassembled WGS sequence"/>
</dbReference>
<dbReference type="Gene3D" id="3.20.20.140">
    <property type="entry name" value="Metal-dependent hydrolases"/>
    <property type="match status" value="1"/>
</dbReference>
<dbReference type="AlphaFoldDB" id="A0A512B011"/>
<dbReference type="RefSeq" id="WP_146899006.1">
    <property type="nucleotide sequence ID" value="NZ_BJYS01000022.1"/>
</dbReference>
<dbReference type="GO" id="GO:0016788">
    <property type="term" value="F:hydrolase activity, acting on ester bonds"/>
    <property type="evidence" value="ECO:0007669"/>
    <property type="project" value="UniProtKB-UniRule"/>
</dbReference>
<protein>
    <submittedName>
        <fullName evidence="3">Hydrolase TatD</fullName>
    </submittedName>
</protein>
<evidence type="ECO:0000313" key="4">
    <source>
        <dbReference type="Proteomes" id="UP000321532"/>
    </source>
</evidence>
<dbReference type="SUPFAM" id="SSF51556">
    <property type="entry name" value="Metallo-dependent hydrolases"/>
    <property type="match status" value="1"/>
</dbReference>
<evidence type="ECO:0000256" key="1">
    <source>
        <dbReference type="PIRNR" id="PIRNR005295"/>
    </source>
</evidence>
<dbReference type="InterPro" id="IPR032466">
    <property type="entry name" value="Metal_Hydrolase"/>
</dbReference>
<reference evidence="3 4" key="1">
    <citation type="submission" date="2019-07" db="EMBL/GenBank/DDBJ databases">
        <title>Whole genome shotgun sequence of Adhaeribacter aerolatus NBRC 106133.</title>
        <authorList>
            <person name="Hosoyama A."/>
            <person name="Uohara A."/>
            <person name="Ohji S."/>
            <person name="Ichikawa N."/>
        </authorList>
    </citation>
    <scope>NUCLEOTIDE SEQUENCE [LARGE SCALE GENOMIC DNA]</scope>
    <source>
        <strain evidence="3 4">NBRC 106133</strain>
    </source>
</reference>
<dbReference type="InterPro" id="IPR001130">
    <property type="entry name" value="TatD-like"/>
</dbReference>
<dbReference type="EMBL" id="BJYS01000022">
    <property type="protein sequence ID" value="GEO05313.1"/>
    <property type="molecule type" value="Genomic_DNA"/>
</dbReference>
<keyword evidence="1 3" id="KW-0378">Hydrolase</keyword>
<dbReference type="GO" id="GO:0046872">
    <property type="term" value="F:metal ion binding"/>
    <property type="evidence" value="ECO:0007669"/>
    <property type="project" value="UniProtKB-KW"/>
</dbReference>
<dbReference type="OrthoDB" id="9783157at2"/>
<proteinExistence type="inferred from homology"/>
<accession>A0A512B011</accession>
<comment type="caution">
    <text evidence="3">The sequence shown here is derived from an EMBL/GenBank/DDBJ whole genome shotgun (WGS) entry which is preliminary data.</text>
</comment>
<dbReference type="Pfam" id="PF01026">
    <property type="entry name" value="TatD_DNase"/>
    <property type="match status" value="1"/>
</dbReference>
<organism evidence="3 4">
    <name type="scientific">Adhaeribacter aerolatus</name>
    <dbReference type="NCBI Taxonomy" id="670289"/>
    <lineage>
        <taxon>Bacteria</taxon>
        <taxon>Pseudomonadati</taxon>
        <taxon>Bacteroidota</taxon>
        <taxon>Cytophagia</taxon>
        <taxon>Cytophagales</taxon>
        <taxon>Hymenobacteraceae</taxon>
        <taxon>Adhaeribacter</taxon>
    </lineage>
</organism>
<evidence type="ECO:0000256" key="2">
    <source>
        <dbReference type="SAM" id="MobiDB-lite"/>
    </source>
</evidence>
<feature type="region of interest" description="Disordered" evidence="2">
    <location>
        <begin position="281"/>
        <end position="306"/>
    </location>
</feature>
<comment type="similarity">
    <text evidence="1">Belongs to the metallo-dependent hydrolases superfamily.</text>
</comment>
<dbReference type="PANTHER" id="PTHR42658">
    <property type="entry name" value="HYDROLASE TATD"/>
    <property type="match status" value="1"/>
</dbReference>
<name>A0A512B011_9BACT</name>
<gene>
    <name evidence="3" type="ORF">AAE02nite_29770</name>
</gene>